<dbReference type="EMBL" id="CP059319">
    <property type="protein sequence ID" value="QTH24168.1"/>
    <property type="molecule type" value="Genomic_DNA"/>
</dbReference>
<sequence length="83" mass="8800">MTRLPVAALLLLAAQPAFAVRGRPVLPAEKAPPVARLYPEMEIEGEGWRGLLPIMLMNVEQAARARTAGAADTPPAATGLETR</sequence>
<keyword evidence="1" id="KW-0732">Signal</keyword>
<feature type="chain" id="PRO_5037561574" evidence="1">
    <location>
        <begin position="20"/>
        <end position="83"/>
    </location>
</feature>
<protein>
    <submittedName>
        <fullName evidence="2">Uncharacterized protein</fullName>
    </submittedName>
</protein>
<organism evidence="2 3">
    <name type="scientific">Rhizorhabdus wittichii</name>
    <dbReference type="NCBI Taxonomy" id="160791"/>
    <lineage>
        <taxon>Bacteria</taxon>
        <taxon>Pseudomonadati</taxon>
        <taxon>Pseudomonadota</taxon>
        <taxon>Alphaproteobacteria</taxon>
        <taxon>Sphingomonadales</taxon>
        <taxon>Sphingomonadaceae</taxon>
        <taxon>Rhizorhabdus</taxon>
    </lineage>
</organism>
<dbReference type="RefSeq" id="WP_208634209.1">
    <property type="nucleotide sequence ID" value="NZ_CP059319.1"/>
</dbReference>
<reference evidence="2" key="2">
    <citation type="submission" date="2021-04" db="EMBL/GenBank/DDBJ databases">
        <title>Isolation and genomic analysis of the ibuprofen-degrading bacterium Sphingomonas strain MPO218.</title>
        <authorList>
            <person name="Aulestia M."/>
            <person name="Flores A."/>
            <person name="Mangas E.L."/>
            <person name="Perez-Pulido A.J."/>
            <person name="Santero E."/>
            <person name="Camacho E.M."/>
        </authorList>
    </citation>
    <scope>NUCLEOTIDE SEQUENCE</scope>
    <source>
        <strain evidence="2">MPO218</strain>
    </source>
</reference>
<feature type="signal peptide" evidence="1">
    <location>
        <begin position="1"/>
        <end position="19"/>
    </location>
</feature>
<name>A0A975D7C9_9SPHN</name>
<proteinExistence type="predicted"/>
<reference evidence="2" key="1">
    <citation type="submission" date="2020-07" db="EMBL/GenBank/DDBJ databases">
        <authorList>
            <person name="Camacho E."/>
        </authorList>
    </citation>
    <scope>NUCLEOTIDE SEQUENCE</scope>
    <source>
        <strain evidence="2">MPO218</strain>
    </source>
</reference>
<dbReference type="AlphaFoldDB" id="A0A975D7C9"/>
<evidence type="ECO:0000313" key="3">
    <source>
        <dbReference type="Proteomes" id="UP000664914"/>
    </source>
</evidence>
<dbReference type="Proteomes" id="UP000664914">
    <property type="component" value="Chromosome"/>
</dbReference>
<accession>A0A975D7C9</accession>
<evidence type="ECO:0000256" key="1">
    <source>
        <dbReference type="SAM" id="SignalP"/>
    </source>
</evidence>
<gene>
    <name evidence="2" type="ORF">HRJ34_12045</name>
</gene>
<evidence type="ECO:0000313" key="2">
    <source>
        <dbReference type="EMBL" id="QTH24168.1"/>
    </source>
</evidence>